<dbReference type="AlphaFoldDB" id="A0A0A9G1Z8"/>
<reference evidence="1" key="2">
    <citation type="journal article" date="2015" name="Data Brief">
        <title>Shoot transcriptome of the giant reed, Arundo donax.</title>
        <authorList>
            <person name="Barrero R.A."/>
            <person name="Guerrero F.D."/>
            <person name="Moolhuijzen P."/>
            <person name="Goolsby J.A."/>
            <person name="Tidwell J."/>
            <person name="Bellgard S.E."/>
            <person name="Bellgard M.I."/>
        </authorList>
    </citation>
    <scope>NUCLEOTIDE SEQUENCE</scope>
    <source>
        <tissue evidence="1">Shoot tissue taken approximately 20 cm above the soil surface</tissue>
    </source>
</reference>
<accession>A0A0A9G1Z8</accession>
<proteinExistence type="predicted"/>
<reference evidence="1" key="1">
    <citation type="submission" date="2014-09" db="EMBL/GenBank/DDBJ databases">
        <authorList>
            <person name="Magalhaes I.L.F."/>
            <person name="Oliveira U."/>
            <person name="Santos F.R."/>
            <person name="Vidigal T.H.D.A."/>
            <person name="Brescovit A.D."/>
            <person name="Santos A.J."/>
        </authorList>
    </citation>
    <scope>NUCLEOTIDE SEQUENCE</scope>
    <source>
        <tissue evidence="1">Shoot tissue taken approximately 20 cm above the soil surface</tissue>
    </source>
</reference>
<name>A0A0A9G1Z8_ARUDO</name>
<dbReference type="EMBL" id="GBRH01181330">
    <property type="protein sequence ID" value="JAE16566.1"/>
    <property type="molecule type" value="Transcribed_RNA"/>
</dbReference>
<sequence>MPHDQLLETESIPVVASSFFTSLMESISPNVHVLLDDFTCS</sequence>
<protein>
    <submittedName>
        <fullName evidence="1">Uncharacterized protein</fullName>
    </submittedName>
</protein>
<organism evidence="1">
    <name type="scientific">Arundo donax</name>
    <name type="common">Giant reed</name>
    <name type="synonym">Donax arundinaceus</name>
    <dbReference type="NCBI Taxonomy" id="35708"/>
    <lineage>
        <taxon>Eukaryota</taxon>
        <taxon>Viridiplantae</taxon>
        <taxon>Streptophyta</taxon>
        <taxon>Embryophyta</taxon>
        <taxon>Tracheophyta</taxon>
        <taxon>Spermatophyta</taxon>
        <taxon>Magnoliopsida</taxon>
        <taxon>Liliopsida</taxon>
        <taxon>Poales</taxon>
        <taxon>Poaceae</taxon>
        <taxon>PACMAD clade</taxon>
        <taxon>Arundinoideae</taxon>
        <taxon>Arundineae</taxon>
        <taxon>Arundo</taxon>
    </lineage>
</organism>
<evidence type="ECO:0000313" key="1">
    <source>
        <dbReference type="EMBL" id="JAE16566.1"/>
    </source>
</evidence>